<evidence type="ECO:0000313" key="3">
    <source>
        <dbReference type="Proteomes" id="UP001216907"/>
    </source>
</evidence>
<evidence type="ECO:0000313" key="2">
    <source>
        <dbReference type="EMBL" id="MDG3002932.1"/>
    </source>
</evidence>
<dbReference type="Gene3D" id="3.30.750.24">
    <property type="entry name" value="STAS domain"/>
    <property type="match status" value="1"/>
</dbReference>
<dbReference type="PROSITE" id="PS50801">
    <property type="entry name" value="STAS"/>
    <property type="match status" value="1"/>
</dbReference>
<feature type="domain" description="STAS" evidence="1">
    <location>
        <begin position="18"/>
        <end position="120"/>
    </location>
</feature>
<dbReference type="InterPro" id="IPR036513">
    <property type="entry name" value="STAS_dom_sf"/>
</dbReference>
<dbReference type="PANTHER" id="PTHR33495">
    <property type="entry name" value="ANTI-SIGMA FACTOR ANTAGONIST TM_1081-RELATED-RELATED"/>
    <property type="match status" value="1"/>
</dbReference>
<comment type="caution">
    <text evidence="2">The sequence shown here is derived from an EMBL/GenBank/DDBJ whole genome shotgun (WGS) entry which is preliminary data.</text>
</comment>
<dbReference type="Proteomes" id="UP001216907">
    <property type="component" value="Unassembled WGS sequence"/>
</dbReference>
<accession>A0ABT6F5R6</accession>
<gene>
    <name evidence="2" type="ORF">PZE19_04075</name>
</gene>
<reference evidence="2 3" key="1">
    <citation type="submission" date="2023-03" db="EMBL/GenBank/DDBJ databases">
        <title>Paludisphaera mucosa sp. nov. a novel planctomycete from northern fen.</title>
        <authorList>
            <person name="Ivanova A."/>
        </authorList>
    </citation>
    <scope>NUCLEOTIDE SEQUENCE [LARGE SCALE GENOMIC DNA]</scope>
    <source>
        <strain evidence="2 3">Pla2</strain>
    </source>
</reference>
<dbReference type="InterPro" id="IPR058548">
    <property type="entry name" value="MlaB-like_STAS"/>
</dbReference>
<name>A0ABT6F5R6_9BACT</name>
<keyword evidence="3" id="KW-1185">Reference proteome</keyword>
<dbReference type="SUPFAM" id="SSF52091">
    <property type="entry name" value="SpoIIaa-like"/>
    <property type="match status" value="1"/>
</dbReference>
<dbReference type="PANTHER" id="PTHR33495:SF2">
    <property type="entry name" value="ANTI-SIGMA FACTOR ANTAGONIST TM_1081-RELATED"/>
    <property type="match status" value="1"/>
</dbReference>
<organism evidence="2 3">
    <name type="scientific">Paludisphaera mucosa</name>
    <dbReference type="NCBI Taxonomy" id="3030827"/>
    <lineage>
        <taxon>Bacteria</taxon>
        <taxon>Pseudomonadati</taxon>
        <taxon>Planctomycetota</taxon>
        <taxon>Planctomycetia</taxon>
        <taxon>Isosphaerales</taxon>
        <taxon>Isosphaeraceae</taxon>
        <taxon>Paludisphaera</taxon>
    </lineage>
</organism>
<dbReference type="EMBL" id="JARRAG010000001">
    <property type="protein sequence ID" value="MDG3002932.1"/>
    <property type="molecule type" value="Genomic_DNA"/>
</dbReference>
<evidence type="ECO:0000259" key="1">
    <source>
        <dbReference type="PROSITE" id="PS50801"/>
    </source>
</evidence>
<dbReference type="InterPro" id="IPR002645">
    <property type="entry name" value="STAS_dom"/>
</dbReference>
<dbReference type="Pfam" id="PF13466">
    <property type="entry name" value="STAS_2"/>
    <property type="match status" value="1"/>
</dbReference>
<dbReference type="RefSeq" id="WP_277859291.1">
    <property type="nucleotide sequence ID" value="NZ_JARRAG010000001.1"/>
</dbReference>
<proteinExistence type="predicted"/>
<sequence>MPPADRINITEVDGVKVVRFQDRQLFDERTVREVADQIAAKLPNDGKPIRLVLDFSEVGLISSTLLSKLILLQRRIDGSHGKLRLCELSPVLQQVFRTSNLDRLFGVDRDLRSSMEILRA</sequence>
<dbReference type="CDD" id="cd07043">
    <property type="entry name" value="STAS_anti-anti-sigma_factors"/>
    <property type="match status" value="1"/>
</dbReference>
<protein>
    <submittedName>
        <fullName evidence="2">STAS domain-containing protein</fullName>
    </submittedName>
</protein>